<dbReference type="InterPro" id="IPR038361">
    <property type="entry name" value="THDPS_M_sf"/>
</dbReference>
<dbReference type="Gene3D" id="3.30.70.2010">
    <property type="match status" value="1"/>
</dbReference>
<dbReference type="InterPro" id="IPR032784">
    <property type="entry name" value="THDPS_M"/>
</dbReference>
<accession>A0A6J6D5J4</accession>
<feature type="domain" description="2,3,4,5-tetrahydropyridine-2,6-dicarboxylate N-succinyltransferase middle" evidence="1">
    <location>
        <begin position="43"/>
        <end position="83"/>
    </location>
</feature>
<reference evidence="2" key="1">
    <citation type="submission" date="2020-05" db="EMBL/GenBank/DDBJ databases">
        <authorList>
            <person name="Chiriac C."/>
            <person name="Salcher M."/>
            <person name="Ghai R."/>
            <person name="Kavagutti S V."/>
        </authorList>
    </citation>
    <scope>NUCLEOTIDE SEQUENCE</scope>
</reference>
<evidence type="ECO:0000259" key="1">
    <source>
        <dbReference type="Pfam" id="PF14789"/>
    </source>
</evidence>
<dbReference type="Gene3D" id="2.160.10.10">
    <property type="entry name" value="Hexapeptide repeat proteins"/>
    <property type="match status" value="1"/>
</dbReference>
<proteinExistence type="predicted"/>
<sequence>MTFISDLADPPVGASDVYLRLHLLSGCKVQPHGANLDGIFGLLSNVVWTSLGPCDVASFDQARVQLMASGQPCTVFGVDKFPRLVDYLTPLGVRIADADRVRLGAHLAEGTTVMHEGFVNFNAGTLGAAMIEGRISAGVVVGANSDIGGSASIMGVLSGGGKEVISIGEDCLLGANAGIGISLGDRCVVEAGLYVTAGTMVTMPDGLSVKASKLSGSNDLLFRRNSLSGAVEVLPRSGTWSEGLNAALHAN</sequence>
<protein>
    <submittedName>
        <fullName evidence="2">Unannotated protein</fullName>
    </submittedName>
</protein>
<dbReference type="InterPro" id="IPR001451">
    <property type="entry name" value="Hexapep"/>
</dbReference>
<dbReference type="SUPFAM" id="SSF51161">
    <property type="entry name" value="Trimeric LpxA-like enzymes"/>
    <property type="match status" value="1"/>
</dbReference>
<dbReference type="Pfam" id="PF14602">
    <property type="entry name" value="Hexapep_2"/>
    <property type="match status" value="1"/>
</dbReference>
<evidence type="ECO:0000313" key="2">
    <source>
        <dbReference type="EMBL" id="CAB4556958.1"/>
    </source>
</evidence>
<dbReference type="EMBL" id="CAEZSF010000284">
    <property type="protein sequence ID" value="CAB4556958.1"/>
    <property type="molecule type" value="Genomic_DNA"/>
</dbReference>
<dbReference type="InterPro" id="IPR011004">
    <property type="entry name" value="Trimer_LpxA-like_sf"/>
</dbReference>
<dbReference type="Gene3D" id="3.30.60.70">
    <property type="entry name" value="Trimeric LpxA-like enzymes"/>
    <property type="match status" value="1"/>
</dbReference>
<dbReference type="AlphaFoldDB" id="A0A6J6D5J4"/>
<dbReference type="CDD" id="cd04649">
    <property type="entry name" value="LbH_THP_succinylT_putative"/>
    <property type="match status" value="1"/>
</dbReference>
<name>A0A6J6D5J4_9ZZZZ</name>
<gene>
    <name evidence="2" type="ORF">UFOPK1358_01978</name>
</gene>
<dbReference type="Pfam" id="PF14789">
    <property type="entry name" value="THDPS_M"/>
    <property type="match status" value="1"/>
</dbReference>
<organism evidence="2">
    <name type="scientific">freshwater metagenome</name>
    <dbReference type="NCBI Taxonomy" id="449393"/>
    <lineage>
        <taxon>unclassified sequences</taxon>
        <taxon>metagenomes</taxon>
        <taxon>ecological metagenomes</taxon>
    </lineage>
</organism>